<dbReference type="SUPFAM" id="SSF48403">
    <property type="entry name" value="Ankyrin repeat"/>
    <property type="match status" value="1"/>
</dbReference>
<keyword evidence="2 3" id="KW-0040">ANK repeat</keyword>
<feature type="domain" description="SOCS box" evidence="5">
    <location>
        <begin position="345"/>
        <end position="398"/>
    </location>
</feature>
<dbReference type="InterPro" id="IPR001496">
    <property type="entry name" value="SOCS_box"/>
</dbReference>
<organism evidence="6 7">
    <name type="scientific">Patella caerulea</name>
    <name type="common">Rayed Mediterranean limpet</name>
    <dbReference type="NCBI Taxonomy" id="87958"/>
    <lineage>
        <taxon>Eukaryota</taxon>
        <taxon>Metazoa</taxon>
        <taxon>Spiralia</taxon>
        <taxon>Lophotrochozoa</taxon>
        <taxon>Mollusca</taxon>
        <taxon>Gastropoda</taxon>
        <taxon>Patellogastropoda</taxon>
        <taxon>Patelloidea</taxon>
        <taxon>Patellidae</taxon>
        <taxon>Patella</taxon>
    </lineage>
</organism>
<keyword evidence="1" id="KW-0677">Repeat</keyword>
<dbReference type="Proteomes" id="UP001347796">
    <property type="component" value="Unassembled WGS sequence"/>
</dbReference>
<keyword evidence="7" id="KW-1185">Reference proteome</keyword>
<dbReference type="PROSITE" id="PS50297">
    <property type="entry name" value="ANK_REP_REGION"/>
    <property type="match status" value="3"/>
</dbReference>
<protein>
    <submittedName>
        <fullName evidence="6">Uncharacterized protein</fullName>
    </submittedName>
</protein>
<dbReference type="Pfam" id="PF07525">
    <property type="entry name" value="SOCS_box"/>
    <property type="match status" value="1"/>
</dbReference>
<dbReference type="GO" id="GO:0004190">
    <property type="term" value="F:aspartic-type endopeptidase activity"/>
    <property type="evidence" value="ECO:0007669"/>
    <property type="project" value="InterPro"/>
</dbReference>
<dbReference type="EMBL" id="JAZGQO010000014">
    <property type="protein sequence ID" value="KAK6171505.1"/>
    <property type="molecule type" value="Genomic_DNA"/>
</dbReference>
<comment type="caution">
    <text evidence="6">The sequence shown here is derived from an EMBL/GenBank/DDBJ whole genome shotgun (WGS) entry which is preliminary data.</text>
</comment>
<evidence type="ECO:0000313" key="7">
    <source>
        <dbReference type="Proteomes" id="UP001347796"/>
    </source>
</evidence>
<dbReference type="SMART" id="SM00969">
    <property type="entry name" value="SOCS_box"/>
    <property type="match status" value="1"/>
</dbReference>
<dbReference type="InterPro" id="IPR036036">
    <property type="entry name" value="SOCS_box-like_dom_sf"/>
</dbReference>
<dbReference type="InterPro" id="IPR036770">
    <property type="entry name" value="Ankyrin_rpt-contain_sf"/>
</dbReference>
<evidence type="ECO:0000259" key="4">
    <source>
        <dbReference type="PROSITE" id="PS50175"/>
    </source>
</evidence>
<dbReference type="Gene3D" id="1.10.750.20">
    <property type="entry name" value="SOCS box"/>
    <property type="match status" value="1"/>
</dbReference>
<feature type="repeat" description="ANK" evidence="3">
    <location>
        <begin position="161"/>
        <end position="193"/>
    </location>
</feature>
<dbReference type="GO" id="GO:0004842">
    <property type="term" value="F:ubiquitin-protein transferase activity"/>
    <property type="evidence" value="ECO:0007669"/>
    <property type="project" value="TreeGrafter"/>
</dbReference>
<feature type="repeat" description="ANK" evidence="3">
    <location>
        <begin position="95"/>
        <end position="127"/>
    </location>
</feature>
<dbReference type="GO" id="GO:0070531">
    <property type="term" value="C:BRCA1-A complex"/>
    <property type="evidence" value="ECO:0007669"/>
    <property type="project" value="TreeGrafter"/>
</dbReference>
<dbReference type="GO" id="GO:0006508">
    <property type="term" value="P:proteolysis"/>
    <property type="evidence" value="ECO:0007669"/>
    <property type="project" value="InterPro"/>
</dbReference>
<dbReference type="PANTHER" id="PTHR24171:SF8">
    <property type="entry name" value="BRCA1-ASSOCIATED RING DOMAIN PROTEIN 1"/>
    <property type="match status" value="1"/>
</dbReference>
<dbReference type="Gene3D" id="1.25.40.20">
    <property type="entry name" value="Ankyrin repeat-containing domain"/>
    <property type="match status" value="2"/>
</dbReference>
<dbReference type="PROSITE" id="PS50088">
    <property type="entry name" value="ANK_REPEAT"/>
    <property type="match status" value="4"/>
</dbReference>
<evidence type="ECO:0000256" key="1">
    <source>
        <dbReference type="ARBA" id="ARBA00022737"/>
    </source>
</evidence>
<reference evidence="6 7" key="1">
    <citation type="submission" date="2024-01" db="EMBL/GenBank/DDBJ databases">
        <title>The genome of the rayed Mediterranean limpet Patella caerulea (Linnaeus, 1758).</title>
        <authorList>
            <person name="Anh-Thu Weber A."/>
            <person name="Halstead-Nussloch G."/>
        </authorList>
    </citation>
    <scope>NUCLEOTIDE SEQUENCE [LARGE SCALE GENOMIC DNA]</scope>
    <source>
        <strain evidence="6">AATW-2023a</strain>
        <tissue evidence="6">Whole specimen</tissue>
    </source>
</reference>
<dbReference type="GO" id="GO:0085020">
    <property type="term" value="P:protein K6-linked ubiquitination"/>
    <property type="evidence" value="ECO:0007669"/>
    <property type="project" value="TreeGrafter"/>
</dbReference>
<dbReference type="InterPro" id="IPR002110">
    <property type="entry name" value="Ankyrin_rpt"/>
</dbReference>
<sequence length="402" mass="44186">MSSLKEAVIKKNLRVLNIYLSSPCVSNVEKAEALLVGVKERATECVQCLLDSGADITVSDHSEKSLLMVAVSLNDHKTTKVLLEAKCNPNLKGNARYGPLHIAAKSSFDDCAEHLITYGANINSKDSDGCTPLICAVKSKCYGVIKMLLEAHCDANATDHDGRCALHYASQGAMGITVKMLLNAGADPNICDKQNNTALILAASEGFDKIVSILSSAKCDVNISNNSARKTALHILSFKGHSTCIEDLILAGADINSVDSTWKTPLFYATDNNRFEVVKLLLKANSKVDLFQCSNSNPLEACPVRMAFEKGFVNIIKLFILTGYDNAHLKECLSEDTVSEECRSELSHWIHNANDVMALRGICRKWIRHHLGNMFYHDLKSLPIPDKLRDFLLMKELDSEIL</sequence>
<dbReference type="SMART" id="SM00248">
    <property type="entry name" value="ANK"/>
    <property type="match status" value="8"/>
</dbReference>
<dbReference type="InterPro" id="IPR001995">
    <property type="entry name" value="Peptidase_A2_cat"/>
</dbReference>
<dbReference type="AlphaFoldDB" id="A0AAN8J7X1"/>
<feature type="repeat" description="ANK" evidence="3">
    <location>
        <begin position="128"/>
        <end position="160"/>
    </location>
</feature>
<evidence type="ECO:0000259" key="5">
    <source>
        <dbReference type="PROSITE" id="PS50225"/>
    </source>
</evidence>
<accession>A0AAN8J7X1</accession>
<dbReference type="SUPFAM" id="SSF158235">
    <property type="entry name" value="SOCS box-like"/>
    <property type="match status" value="1"/>
</dbReference>
<gene>
    <name evidence="6" type="ORF">SNE40_019682</name>
</gene>
<dbReference type="Pfam" id="PF12796">
    <property type="entry name" value="Ank_2"/>
    <property type="match status" value="2"/>
</dbReference>
<evidence type="ECO:0000313" key="6">
    <source>
        <dbReference type="EMBL" id="KAK6171505.1"/>
    </source>
</evidence>
<evidence type="ECO:0000256" key="2">
    <source>
        <dbReference type="ARBA" id="ARBA00023043"/>
    </source>
</evidence>
<dbReference type="GO" id="GO:0031436">
    <property type="term" value="C:BRCA1-BARD1 complex"/>
    <property type="evidence" value="ECO:0007669"/>
    <property type="project" value="TreeGrafter"/>
</dbReference>
<evidence type="ECO:0000256" key="3">
    <source>
        <dbReference type="PROSITE-ProRule" id="PRU00023"/>
    </source>
</evidence>
<dbReference type="PANTHER" id="PTHR24171">
    <property type="entry name" value="ANKYRIN REPEAT DOMAIN-CONTAINING PROTEIN 39-RELATED"/>
    <property type="match status" value="1"/>
</dbReference>
<feature type="domain" description="Peptidase A2" evidence="4">
    <location>
        <begin position="46"/>
        <end position="58"/>
    </location>
</feature>
<feature type="repeat" description="ANK" evidence="3">
    <location>
        <begin position="228"/>
        <end position="260"/>
    </location>
</feature>
<proteinExistence type="predicted"/>
<dbReference type="PROSITE" id="PS50225">
    <property type="entry name" value="SOCS"/>
    <property type="match status" value="1"/>
</dbReference>
<name>A0AAN8J7X1_PATCE</name>
<dbReference type="Pfam" id="PF00023">
    <property type="entry name" value="Ank"/>
    <property type="match status" value="1"/>
</dbReference>
<dbReference type="CDD" id="cd03587">
    <property type="entry name" value="SOCS"/>
    <property type="match status" value="1"/>
</dbReference>
<dbReference type="GO" id="GO:0035556">
    <property type="term" value="P:intracellular signal transduction"/>
    <property type="evidence" value="ECO:0007669"/>
    <property type="project" value="InterPro"/>
</dbReference>
<dbReference type="PROSITE" id="PS50175">
    <property type="entry name" value="ASP_PROT_RETROV"/>
    <property type="match status" value="1"/>
</dbReference>